<keyword evidence="12 14" id="KW-0012">Acyltransferase</keyword>
<dbReference type="GO" id="GO:0016020">
    <property type="term" value="C:membrane"/>
    <property type="evidence" value="ECO:0007669"/>
    <property type="project" value="UniProtKB-SubCell"/>
</dbReference>
<keyword evidence="8" id="KW-0443">Lipid metabolism</keyword>
<dbReference type="SUPFAM" id="SSF69593">
    <property type="entry name" value="Glycerol-3-phosphate (1)-acyltransferase"/>
    <property type="match status" value="1"/>
</dbReference>
<dbReference type="CDD" id="cd07991">
    <property type="entry name" value="LPLAT_LPCAT1-like"/>
    <property type="match status" value="1"/>
</dbReference>
<evidence type="ECO:0000256" key="2">
    <source>
        <dbReference type="ARBA" id="ARBA00005189"/>
    </source>
</evidence>
<reference evidence="14 15" key="1">
    <citation type="submission" date="2017-12" db="EMBL/GenBank/DDBJ databases">
        <title>Sequencing, de novo assembly and annotation of complete genome of a new Thraustochytrid species, strain FCC1311.</title>
        <authorList>
            <person name="Sedici K."/>
            <person name="Godart F."/>
            <person name="Aiese Cigliano R."/>
            <person name="Sanseverino W."/>
            <person name="Barakat M."/>
            <person name="Ortet P."/>
            <person name="Marechal E."/>
            <person name="Cagnac O."/>
            <person name="Amato A."/>
        </authorList>
    </citation>
    <scope>NUCLEOTIDE SEQUENCE [LARGE SCALE GENOMIC DNA]</scope>
</reference>
<dbReference type="OrthoDB" id="206085at2759"/>
<keyword evidence="5 14" id="KW-0808">Transferase</keyword>
<evidence type="ECO:0000256" key="11">
    <source>
        <dbReference type="ARBA" id="ARBA00023264"/>
    </source>
</evidence>
<sequence>MDAWTRLKTAIALVTLVPVRIGLLATLLGTYGLALAASARLGIPQRYKLAVTRRVTRWTLWILGFYHIEVEGDAQGLLERPRVIVANHISYLEILYFMSTAHCPSFVMKKTCLKVPLVGYVAMELGGLLVDREGGGPSASEAIFSRVKSPRKDEKQPLLVFPEGTTTNGTCLLQFKTGAFRPGTPVLPVVLEFPIDASRGDFSPAYESVHTPTHLLRMLAQWRHRLRVRYLPLYEPNEMEKADAALFARNVRKEMASALHVPTVEQTYSDKLAYHAELMPHYKRAGPGALYLYVRPDILPQARNTGSL</sequence>
<evidence type="ECO:0000256" key="9">
    <source>
        <dbReference type="ARBA" id="ARBA00023136"/>
    </source>
</evidence>
<dbReference type="GO" id="GO:0008654">
    <property type="term" value="P:phospholipid biosynthetic process"/>
    <property type="evidence" value="ECO:0007669"/>
    <property type="project" value="UniProtKB-KW"/>
</dbReference>
<comment type="caution">
    <text evidence="14">The sequence shown here is derived from an EMBL/GenBank/DDBJ whole genome shotgun (WGS) entry which is preliminary data.</text>
</comment>
<accession>A0A2R5GFR5</accession>
<organism evidence="14 15">
    <name type="scientific">Hondaea fermentalgiana</name>
    <dbReference type="NCBI Taxonomy" id="2315210"/>
    <lineage>
        <taxon>Eukaryota</taxon>
        <taxon>Sar</taxon>
        <taxon>Stramenopiles</taxon>
        <taxon>Bigyra</taxon>
        <taxon>Labyrinthulomycetes</taxon>
        <taxon>Thraustochytrida</taxon>
        <taxon>Thraustochytriidae</taxon>
        <taxon>Hondaea</taxon>
    </lineage>
</organism>
<feature type="domain" description="Phospholipid/glycerol acyltransferase" evidence="13">
    <location>
        <begin position="82"/>
        <end position="194"/>
    </location>
</feature>
<name>A0A2R5GFR5_9STRA</name>
<keyword evidence="6" id="KW-0812">Transmembrane</keyword>
<dbReference type="AlphaFoldDB" id="A0A2R5GFR5"/>
<dbReference type="SMART" id="SM00563">
    <property type="entry name" value="PlsC"/>
    <property type="match status" value="1"/>
</dbReference>
<dbReference type="Pfam" id="PF01553">
    <property type="entry name" value="Acyltransferase"/>
    <property type="match status" value="1"/>
</dbReference>
<gene>
    <name evidence="14" type="ORF">FCC1311_033142</name>
</gene>
<evidence type="ECO:0000256" key="8">
    <source>
        <dbReference type="ARBA" id="ARBA00023098"/>
    </source>
</evidence>
<proteinExistence type="inferred from homology"/>
<keyword evidence="15" id="KW-1185">Reference proteome</keyword>
<evidence type="ECO:0000256" key="7">
    <source>
        <dbReference type="ARBA" id="ARBA00022989"/>
    </source>
</evidence>
<keyword evidence="4" id="KW-0444">Lipid biosynthesis</keyword>
<comment type="similarity">
    <text evidence="3">Belongs to the 1-acyl-sn-glycerol-3-phosphate acyltransferase family.</text>
</comment>
<keyword evidence="10" id="KW-0594">Phospholipid biosynthesis</keyword>
<protein>
    <submittedName>
        <fullName evidence="14">Lysophospholipid acyltransferase LPEAT1</fullName>
    </submittedName>
</protein>
<comment type="pathway">
    <text evidence="2">Lipid metabolism.</text>
</comment>
<keyword evidence="7" id="KW-1133">Transmembrane helix</keyword>
<evidence type="ECO:0000256" key="1">
    <source>
        <dbReference type="ARBA" id="ARBA00004370"/>
    </source>
</evidence>
<dbReference type="InterPro" id="IPR002123">
    <property type="entry name" value="Plipid/glycerol_acylTrfase"/>
</dbReference>
<evidence type="ECO:0000313" key="14">
    <source>
        <dbReference type="EMBL" id="GBG27091.1"/>
    </source>
</evidence>
<evidence type="ECO:0000256" key="3">
    <source>
        <dbReference type="ARBA" id="ARBA00008655"/>
    </source>
</evidence>
<evidence type="ECO:0000256" key="10">
    <source>
        <dbReference type="ARBA" id="ARBA00023209"/>
    </source>
</evidence>
<dbReference type="PANTHER" id="PTHR23063:SF52">
    <property type="entry name" value="LYSOPHOSPHATIDYLCHOLINE ACYLTRANSFERASE"/>
    <property type="match status" value="1"/>
</dbReference>
<evidence type="ECO:0000313" key="15">
    <source>
        <dbReference type="Proteomes" id="UP000241890"/>
    </source>
</evidence>
<evidence type="ECO:0000256" key="12">
    <source>
        <dbReference type="ARBA" id="ARBA00023315"/>
    </source>
</evidence>
<dbReference type="InParanoid" id="A0A2R5GFR5"/>
<dbReference type="GO" id="GO:0008374">
    <property type="term" value="F:O-acyltransferase activity"/>
    <property type="evidence" value="ECO:0007669"/>
    <property type="project" value="InterPro"/>
</dbReference>
<dbReference type="Proteomes" id="UP000241890">
    <property type="component" value="Unassembled WGS sequence"/>
</dbReference>
<dbReference type="EMBL" id="BEYU01000027">
    <property type="protein sequence ID" value="GBG27091.1"/>
    <property type="molecule type" value="Genomic_DNA"/>
</dbReference>
<keyword evidence="11" id="KW-1208">Phospholipid metabolism</keyword>
<evidence type="ECO:0000259" key="13">
    <source>
        <dbReference type="SMART" id="SM00563"/>
    </source>
</evidence>
<dbReference type="InterPro" id="IPR045252">
    <property type="entry name" value="LPCAT1-like"/>
</dbReference>
<evidence type="ECO:0000256" key="5">
    <source>
        <dbReference type="ARBA" id="ARBA00022679"/>
    </source>
</evidence>
<evidence type="ECO:0000256" key="6">
    <source>
        <dbReference type="ARBA" id="ARBA00022692"/>
    </source>
</evidence>
<dbReference type="PANTHER" id="PTHR23063">
    <property type="entry name" value="PHOSPHOLIPID ACYLTRANSFERASE"/>
    <property type="match status" value="1"/>
</dbReference>
<comment type="subcellular location">
    <subcellularLocation>
        <location evidence="1">Membrane</location>
    </subcellularLocation>
</comment>
<evidence type="ECO:0000256" key="4">
    <source>
        <dbReference type="ARBA" id="ARBA00022516"/>
    </source>
</evidence>
<keyword evidence="9" id="KW-0472">Membrane</keyword>